<evidence type="ECO:0000259" key="7">
    <source>
        <dbReference type="PROSITE" id="PS50905"/>
    </source>
</evidence>
<dbReference type="Gene3D" id="1.20.1260.10">
    <property type="match status" value="1"/>
</dbReference>
<dbReference type="CDD" id="cd01041">
    <property type="entry name" value="Rubrerythrin"/>
    <property type="match status" value="1"/>
</dbReference>
<dbReference type="Proteomes" id="UP000594749">
    <property type="component" value="Chromosome"/>
</dbReference>
<dbReference type="GO" id="GO:0016491">
    <property type="term" value="F:oxidoreductase activity"/>
    <property type="evidence" value="ECO:0007669"/>
    <property type="project" value="InterPro"/>
</dbReference>
<feature type="domain" description="Rubredoxin-like" evidence="6">
    <location>
        <begin position="177"/>
        <end position="211"/>
    </location>
</feature>
<evidence type="ECO:0000256" key="2">
    <source>
        <dbReference type="ARBA" id="ARBA00022448"/>
    </source>
</evidence>
<keyword evidence="2" id="KW-0813">Transport</keyword>
<name>A0A7M1LGK1_9BACT</name>
<evidence type="ECO:0000256" key="5">
    <source>
        <dbReference type="ARBA" id="ARBA00023004"/>
    </source>
</evidence>
<dbReference type="CDD" id="cd00729">
    <property type="entry name" value="rubredoxin_SM"/>
    <property type="match status" value="1"/>
</dbReference>
<sequence length="215" mass="24763">MRQYETYKCPKCGNEVEVQKVGGGELVCCGEKMECITKDLTEVNLMKAFAGESMARNKYEFYGDYAEKAGYRVIADHFREAAKNERKHAKMEFEAYKEKIGVDLKDIGANLLDAAAGERYEHEIMYPDFSQVAKEEGHKEIASMFKRIGGVEVEHEREYLELKQFLDDEKFFKDEGEEVWVCGVCGHVHRGKTAPKVCPVCDHPQEHFRREFLLA</sequence>
<keyword evidence="5" id="KW-0408">Iron</keyword>
<keyword evidence="9" id="KW-1185">Reference proteome</keyword>
<keyword evidence="3" id="KW-0479">Metal-binding</keyword>
<dbReference type="GO" id="GO:0005506">
    <property type="term" value="F:iron ion binding"/>
    <property type="evidence" value="ECO:0007669"/>
    <property type="project" value="InterPro"/>
</dbReference>
<protein>
    <submittedName>
        <fullName evidence="8">Rubrerythrin</fullName>
    </submittedName>
</protein>
<dbReference type="InterPro" id="IPR009078">
    <property type="entry name" value="Ferritin-like_SF"/>
</dbReference>
<dbReference type="SUPFAM" id="SSF57802">
    <property type="entry name" value="Rubredoxin-like"/>
    <property type="match status" value="2"/>
</dbReference>
<dbReference type="PANTHER" id="PTHR43865:SF1">
    <property type="entry name" value="RUBRERYTHRIN-RELATED"/>
    <property type="match status" value="1"/>
</dbReference>
<dbReference type="OrthoDB" id="9799749at2"/>
<dbReference type="PROSITE" id="PS50905">
    <property type="entry name" value="FERRITIN_LIKE"/>
    <property type="match status" value="1"/>
</dbReference>
<dbReference type="Pfam" id="PF02915">
    <property type="entry name" value="Rubrerythrin"/>
    <property type="match status" value="1"/>
</dbReference>
<dbReference type="InterPro" id="IPR004462">
    <property type="entry name" value="Desulfoferrodoxin_N"/>
</dbReference>
<dbReference type="EMBL" id="CP063078">
    <property type="protein sequence ID" value="QOQ87698.1"/>
    <property type="molecule type" value="Genomic_DNA"/>
</dbReference>
<evidence type="ECO:0000256" key="1">
    <source>
        <dbReference type="ARBA" id="ARBA00001965"/>
    </source>
</evidence>
<accession>A0A7M1LGK1</accession>
<evidence type="ECO:0000313" key="8">
    <source>
        <dbReference type="EMBL" id="QOQ87698.1"/>
    </source>
</evidence>
<dbReference type="SUPFAM" id="SSF47240">
    <property type="entry name" value="Ferritin-like"/>
    <property type="match status" value="1"/>
</dbReference>
<feature type="domain" description="Ferritin-like diiron" evidence="7">
    <location>
        <begin position="35"/>
        <end position="170"/>
    </location>
</feature>
<dbReference type="InterPro" id="IPR052364">
    <property type="entry name" value="Rubrerythrin"/>
</dbReference>
<dbReference type="InterPro" id="IPR009040">
    <property type="entry name" value="Ferritin-like_diiron"/>
</dbReference>
<dbReference type="Pfam" id="PF21349">
    <property type="entry name" value="RUBY_RBDX"/>
    <property type="match status" value="1"/>
</dbReference>
<dbReference type="InterPro" id="IPR024934">
    <property type="entry name" value="Rubredoxin-like_dom"/>
</dbReference>
<reference evidence="8 9" key="1">
    <citation type="submission" date="2020-10" db="EMBL/GenBank/DDBJ databases">
        <title>Campylobacter and Helicobacter PacBio genomes.</title>
        <authorList>
            <person name="Lane C."/>
        </authorList>
    </citation>
    <scope>NUCLEOTIDE SEQUENCE [LARGE SCALE GENOMIC DNA]</scope>
    <source>
        <strain evidence="8 9">2016D-0077</strain>
    </source>
</reference>
<keyword evidence="4" id="KW-0249">Electron transport</keyword>
<dbReference type="NCBIfam" id="TIGR00319">
    <property type="entry name" value="desulf_FeS4"/>
    <property type="match status" value="1"/>
</dbReference>
<dbReference type="AlphaFoldDB" id="A0A7M1LGK1"/>
<dbReference type="Gene3D" id="2.20.28.10">
    <property type="match status" value="1"/>
</dbReference>
<dbReference type="InterPro" id="IPR003251">
    <property type="entry name" value="Rr_diiron-bd_dom"/>
</dbReference>
<gene>
    <name evidence="8" type="ORF">IMC76_02480</name>
</gene>
<dbReference type="CDD" id="cd00974">
    <property type="entry name" value="DSRD"/>
    <property type="match status" value="1"/>
</dbReference>
<comment type="cofactor">
    <cofactor evidence="1">
        <name>Fe(3+)</name>
        <dbReference type="ChEBI" id="CHEBI:29034"/>
    </cofactor>
</comment>
<organism evidence="8 9">
    <name type="scientific">Campylobacter corcagiensis</name>
    <dbReference type="NCBI Taxonomy" id="1448857"/>
    <lineage>
        <taxon>Bacteria</taxon>
        <taxon>Pseudomonadati</taxon>
        <taxon>Campylobacterota</taxon>
        <taxon>Epsilonproteobacteria</taxon>
        <taxon>Campylobacterales</taxon>
        <taxon>Campylobacteraceae</taxon>
        <taxon>Campylobacter</taxon>
    </lineage>
</organism>
<evidence type="ECO:0000256" key="4">
    <source>
        <dbReference type="ARBA" id="ARBA00022982"/>
    </source>
</evidence>
<dbReference type="RefSeq" id="WP_025802608.1">
    <property type="nucleotide sequence ID" value="NZ_CP053842.1"/>
</dbReference>
<evidence type="ECO:0000256" key="3">
    <source>
        <dbReference type="ARBA" id="ARBA00022723"/>
    </source>
</evidence>
<evidence type="ECO:0000313" key="9">
    <source>
        <dbReference type="Proteomes" id="UP000594749"/>
    </source>
</evidence>
<dbReference type="PROSITE" id="PS50903">
    <property type="entry name" value="RUBREDOXIN_LIKE"/>
    <property type="match status" value="1"/>
</dbReference>
<proteinExistence type="predicted"/>
<dbReference type="InterPro" id="IPR012347">
    <property type="entry name" value="Ferritin-like"/>
</dbReference>
<dbReference type="PANTHER" id="PTHR43865">
    <property type="entry name" value="RUBRERYTHRIN-RELATED"/>
    <property type="match status" value="1"/>
</dbReference>
<evidence type="ECO:0000259" key="6">
    <source>
        <dbReference type="PROSITE" id="PS50903"/>
    </source>
</evidence>
<dbReference type="InterPro" id="IPR038094">
    <property type="entry name" value="Desulfoferrodoxin_N_sf"/>
</dbReference>
<dbReference type="Pfam" id="PF06397">
    <property type="entry name" value="Desulfoferrod_N"/>
    <property type="match status" value="1"/>
</dbReference>
<dbReference type="Gene3D" id="2.20.28.100">
    <property type="entry name" value="Desulphoferrodoxin, N-terminal domain"/>
    <property type="match status" value="1"/>
</dbReference>
<dbReference type="InterPro" id="IPR048574">
    <property type="entry name" value="RUBY_RBDX"/>
</dbReference>